<dbReference type="OrthoDB" id="4321764at2"/>
<feature type="region of interest" description="Disordered" evidence="1">
    <location>
        <begin position="147"/>
        <end position="172"/>
    </location>
</feature>
<proteinExistence type="predicted"/>
<dbReference type="STRING" id="235985.SAMN05414137_14533"/>
<accession>A0A1H8AK54</accession>
<dbReference type="Proteomes" id="UP000183015">
    <property type="component" value="Unassembled WGS sequence"/>
</dbReference>
<dbReference type="eggNOG" id="ENOG5031WQT">
    <property type="taxonomic scope" value="Bacteria"/>
</dbReference>
<dbReference type="RefSeq" id="WP_042459566.1">
    <property type="nucleotide sequence ID" value="NZ_BBPN01000060.1"/>
</dbReference>
<feature type="compositionally biased region" description="Basic and acidic residues" evidence="1">
    <location>
        <begin position="90"/>
        <end position="104"/>
    </location>
</feature>
<evidence type="ECO:0000313" key="3">
    <source>
        <dbReference type="Proteomes" id="UP000183015"/>
    </source>
</evidence>
<reference evidence="3" key="1">
    <citation type="submission" date="2016-10" db="EMBL/GenBank/DDBJ databases">
        <authorList>
            <person name="Varghese N."/>
        </authorList>
    </citation>
    <scope>NUCLEOTIDE SEQUENCE [LARGE SCALE GENOMIC DNA]</scope>
    <source>
        <strain evidence="3">DSM 45096 / BCRC 16803 / CGMCC 4.1857 / CIP 109030 / JCM 12277 / KCTC 19219 / NBRC 100920 / 33214</strain>
    </source>
</reference>
<sequence>MTDHRSLTAGNPMSQRAADVLAWALGSPLPDDAERPGPAAPVEDAALADAPGTAAPEEQPEHGPGPHAGIEPPAVPELERSTEESTPTPEPKELAEGGAERPHAAPDWTRSHIGRAWEDTEIENVCPCPQEACGLIDPMRAAPECDQHGPGTAKTMRQGHRADQCPGPRPKITPMEALRQRADRARSELHRLGAVERRQVRELRFTRNGIASARAELSRVVDALLAMVEELAQTPATAPAPAAEPCPAPDQAPGRPAPLAIEPPAHPEARAAEPVGAAEEREALLRVLDNQAADIHPKFGPYGPYPHTRTGEARTDWVASWLGHAPAARFQGEQLTDDGWQRAPLTDPDGETSAFTVARTLATLRNGTPVQWAPDGAVSVPGFRWTPVADCQPLPVGDRIAWAELFTGASAPLTAPDTSWKTEPGWASAAALRDALRGLPADTASVRDGVLKLYARDRVFRFTPRR</sequence>
<name>A0A1H8AK54_STRJI</name>
<feature type="compositionally biased region" description="Low complexity" evidence="1">
    <location>
        <begin position="40"/>
        <end position="57"/>
    </location>
</feature>
<dbReference type="EMBL" id="FOAZ01000045">
    <property type="protein sequence ID" value="SEM70374.1"/>
    <property type="molecule type" value="Genomic_DNA"/>
</dbReference>
<protein>
    <submittedName>
        <fullName evidence="2">Uncharacterized protein</fullName>
    </submittedName>
</protein>
<evidence type="ECO:0000256" key="1">
    <source>
        <dbReference type="SAM" id="MobiDB-lite"/>
    </source>
</evidence>
<feature type="region of interest" description="Disordered" evidence="1">
    <location>
        <begin position="236"/>
        <end position="263"/>
    </location>
</feature>
<keyword evidence="3" id="KW-1185">Reference proteome</keyword>
<organism evidence="2 3">
    <name type="scientific">Streptacidiphilus jiangxiensis</name>
    <dbReference type="NCBI Taxonomy" id="235985"/>
    <lineage>
        <taxon>Bacteria</taxon>
        <taxon>Bacillati</taxon>
        <taxon>Actinomycetota</taxon>
        <taxon>Actinomycetes</taxon>
        <taxon>Kitasatosporales</taxon>
        <taxon>Streptomycetaceae</taxon>
        <taxon>Streptacidiphilus</taxon>
    </lineage>
</organism>
<feature type="region of interest" description="Disordered" evidence="1">
    <location>
        <begin position="25"/>
        <end position="109"/>
    </location>
</feature>
<evidence type="ECO:0000313" key="2">
    <source>
        <dbReference type="EMBL" id="SEM70374.1"/>
    </source>
</evidence>
<gene>
    <name evidence="2" type="ORF">SAMN05414137_14533</name>
</gene>
<dbReference type="AlphaFoldDB" id="A0A1H8AK54"/>